<gene>
    <name evidence="4" type="ORF">HYY65_13150</name>
</gene>
<dbReference type="InterPro" id="IPR050259">
    <property type="entry name" value="SDR"/>
</dbReference>
<dbReference type="PANTHER" id="PTHR42879:SF2">
    <property type="entry name" value="3-OXOACYL-[ACYL-CARRIER-PROTEIN] REDUCTASE FABG"/>
    <property type="match status" value="1"/>
</dbReference>
<dbReference type="InterPro" id="IPR057326">
    <property type="entry name" value="KR_dom"/>
</dbReference>
<dbReference type="FunFam" id="3.40.50.720:FF:000084">
    <property type="entry name" value="Short-chain dehydrogenase reductase"/>
    <property type="match status" value="1"/>
</dbReference>
<feature type="domain" description="Ketoreductase" evidence="3">
    <location>
        <begin position="4"/>
        <end position="187"/>
    </location>
</feature>
<protein>
    <submittedName>
        <fullName evidence="4">SDR family oxidoreductase</fullName>
    </submittedName>
</protein>
<dbReference type="GO" id="GO:0032787">
    <property type="term" value="P:monocarboxylic acid metabolic process"/>
    <property type="evidence" value="ECO:0007669"/>
    <property type="project" value="UniProtKB-ARBA"/>
</dbReference>
<dbReference type="Gene3D" id="3.40.50.720">
    <property type="entry name" value="NAD(P)-binding Rossmann-like Domain"/>
    <property type="match status" value="1"/>
</dbReference>
<name>A0A932M2J3_UNCTE</name>
<dbReference type="InterPro" id="IPR002347">
    <property type="entry name" value="SDR_fam"/>
</dbReference>
<dbReference type="PRINTS" id="PR00080">
    <property type="entry name" value="SDRFAMILY"/>
</dbReference>
<dbReference type="InterPro" id="IPR036291">
    <property type="entry name" value="NAD(P)-bd_dom_sf"/>
</dbReference>
<accession>A0A932M2J3</accession>
<dbReference type="SMART" id="SM00822">
    <property type="entry name" value="PKS_KR"/>
    <property type="match status" value="1"/>
</dbReference>
<dbReference type="EMBL" id="JACPSX010000253">
    <property type="protein sequence ID" value="MBI3015971.1"/>
    <property type="molecule type" value="Genomic_DNA"/>
</dbReference>
<dbReference type="PRINTS" id="PR00081">
    <property type="entry name" value="GDHRDH"/>
</dbReference>
<evidence type="ECO:0000256" key="1">
    <source>
        <dbReference type="ARBA" id="ARBA00006484"/>
    </source>
</evidence>
<evidence type="ECO:0000313" key="5">
    <source>
        <dbReference type="Proteomes" id="UP000741360"/>
    </source>
</evidence>
<dbReference type="Pfam" id="PF00106">
    <property type="entry name" value="adh_short"/>
    <property type="match status" value="1"/>
</dbReference>
<evidence type="ECO:0000256" key="2">
    <source>
        <dbReference type="RuleBase" id="RU000363"/>
    </source>
</evidence>
<evidence type="ECO:0000313" key="4">
    <source>
        <dbReference type="EMBL" id="MBI3015971.1"/>
    </source>
</evidence>
<dbReference type="PANTHER" id="PTHR42879">
    <property type="entry name" value="3-OXOACYL-(ACYL-CARRIER-PROTEIN) REDUCTASE"/>
    <property type="match status" value="1"/>
</dbReference>
<comment type="similarity">
    <text evidence="1 2">Belongs to the short-chain dehydrogenases/reductases (SDR) family.</text>
</comment>
<organism evidence="4 5">
    <name type="scientific">Tectimicrobiota bacterium</name>
    <dbReference type="NCBI Taxonomy" id="2528274"/>
    <lineage>
        <taxon>Bacteria</taxon>
        <taxon>Pseudomonadati</taxon>
        <taxon>Nitrospinota/Tectimicrobiota group</taxon>
        <taxon>Candidatus Tectimicrobiota</taxon>
    </lineage>
</organism>
<evidence type="ECO:0000259" key="3">
    <source>
        <dbReference type="SMART" id="SM00822"/>
    </source>
</evidence>
<dbReference type="Proteomes" id="UP000741360">
    <property type="component" value="Unassembled WGS sequence"/>
</dbReference>
<reference evidence="4" key="1">
    <citation type="submission" date="2020-07" db="EMBL/GenBank/DDBJ databases">
        <title>Huge and variable diversity of episymbiotic CPR bacteria and DPANN archaea in groundwater ecosystems.</title>
        <authorList>
            <person name="He C.Y."/>
            <person name="Keren R."/>
            <person name="Whittaker M."/>
            <person name="Farag I.F."/>
            <person name="Doudna J."/>
            <person name="Cate J.H.D."/>
            <person name="Banfield J.F."/>
        </authorList>
    </citation>
    <scope>NUCLEOTIDE SEQUENCE</scope>
    <source>
        <strain evidence="4">NC_groundwater_717_Ag_S-0.2um_59_8</strain>
    </source>
</reference>
<dbReference type="PROSITE" id="PS00061">
    <property type="entry name" value="ADH_SHORT"/>
    <property type="match status" value="1"/>
</dbReference>
<sequence>MDGKVAIITGAGRGIGRAIALAFAGAGAKVALAARSSGEIEEVASQIRSGGGQALAVATDVANRSSVNNLVQQTVEKLGGVHILVNNAGITAGVLIAKMEDELWERIIQTNLTGSYYCIKAVLPHLMAQRYGRIISVASTLAKSGHAYSGAYSASKHGVLGLVRSLALEVTRYNITVNAICPGWTEAGMLSGSVENIVGKTGMTPEQAKEALISESPQKRAIEPEEVAALAVYLSTDDARGINGQGINVCGGTVMS</sequence>
<comment type="caution">
    <text evidence="4">The sequence shown here is derived from an EMBL/GenBank/DDBJ whole genome shotgun (WGS) entry which is preliminary data.</text>
</comment>
<proteinExistence type="inferred from homology"/>
<dbReference type="AlphaFoldDB" id="A0A932M2J3"/>
<dbReference type="SUPFAM" id="SSF51735">
    <property type="entry name" value="NAD(P)-binding Rossmann-fold domains"/>
    <property type="match status" value="1"/>
</dbReference>
<dbReference type="InterPro" id="IPR020904">
    <property type="entry name" value="Sc_DH/Rdtase_CS"/>
</dbReference>